<evidence type="ECO:0000256" key="2">
    <source>
        <dbReference type="ARBA" id="ARBA00022679"/>
    </source>
</evidence>
<evidence type="ECO:0000256" key="8">
    <source>
        <dbReference type="SAM" id="MobiDB-lite"/>
    </source>
</evidence>
<reference evidence="11" key="1">
    <citation type="journal article" date="2011" name="Genome Biol.">
        <title>Comparative genomics of the social amoebae Dictyostelium discoideum and Dictyostelium purpureum.</title>
        <authorList>
            <consortium name="US DOE Joint Genome Institute (JGI-PGF)"/>
            <person name="Sucgang R."/>
            <person name="Kuo A."/>
            <person name="Tian X."/>
            <person name="Salerno W."/>
            <person name="Parikh A."/>
            <person name="Feasley C.L."/>
            <person name="Dalin E."/>
            <person name="Tu H."/>
            <person name="Huang E."/>
            <person name="Barry K."/>
            <person name="Lindquist E."/>
            <person name="Shapiro H."/>
            <person name="Bruce D."/>
            <person name="Schmutz J."/>
            <person name="Salamov A."/>
            <person name="Fey P."/>
            <person name="Gaudet P."/>
            <person name="Anjard C."/>
            <person name="Babu M.M."/>
            <person name="Basu S."/>
            <person name="Bushmanova Y."/>
            <person name="van der Wel H."/>
            <person name="Katoh-Kurasawa M."/>
            <person name="Dinh C."/>
            <person name="Coutinho P.M."/>
            <person name="Saito T."/>
            <person name="Elias M."/>
            <person name="Schaap P."/>
            <person name="Kay R.R."/>
            <person name="Henrissat B."/>
            <person name="Eichinger L."/>
            <person name="Rivero F."/>
            <person name="Putnam N.H."/>
            <person name="West C.M."/>
            <person name="Loomis W.F."/>
            <person name="Chisholm R.L."/>
            <person name="Shaulsky G."/>
            <person name="Strassmann J.E."/>
            <person name="Queller D.C."/>
            <person name="Kuspa A."/>
            <person name="Grigoriev I.V."/>
        </authorList>
    </citation>
    <scope>NUCLEOTIDE SEQUENCE [LARGE SCALE GENOMIC DNA]</scope>
    <source>
        <strain evidence="11">QSDP1</strain>
    </source>
</reference>
<feature type="binding site" evidence="6">
    <location>
        <position position="66"/>
    </location>
    <ligand>
        <name>ATP</name>
        <dbReference type="ChEBI" id="CHEBI:30616"/>
    </ligand>
</feature>
<evidence type="ECO:0000256" key="7">
    <source>
        <dbReference type="RuleBase" id="RU000304"/>
    </source>
</evidence>
<keyword evidence="3 6" id="KW-0547">Nucleotide-binding</keyword>
<keyword evidence="4" id="KW-0418">Kinase</keyword>
<dbReference type="GO" id="GO:0004674">
    <property type="term" value="F:protein serine/threonine kinase activity"/>
    <property type="evidence" value="ECO:0000318"/>
    <property type="project" value="GO_Central"/>
</dbReference>
<sequence>MDRMDSSDEEIENISDEEFEGDDDEIESINSPLRQNYIVGNEIGRGAFSIVREATRRSTGEKVAIKSINTRFIKNKLLMREIEIMKKVGDHPNILKLYEVYETDKHLHLVLELVLGGELFDKIVQRGEYSEQDASKIVRQIVSAVGHLHANGIAHRDLKPQNLLCAGEEGDDIRVADFGLSKIFGDGDYLETCCGSPEYVAPEVLECKPYDKACDLWSVGVITYVLLTGCFPFWDKNNAVLYEKIRNVDYGWPEGLEVSNEAKDLVSHLIEKNPERRFTYEQCLAHPWVNGTGVSMVKKIKPFIQQQNPNQRY</sequence>
<dbReference type="PROSITE" id="PS50011">
    <property type="entry name" value="PROTEIN_KINASE_DOM"/>
    <property type="match status" value="1"/>
</dbReference>
<dbReference type="PROSITE" id="PS00107">
    <property type="entry name" value="PROTEIN_KINASE_ATP"/>
    <property type="match status" value="1"/>
</dbReference>
<dbReference type="Gene3D" id="1.10.510.10">
    <property type="entry name" value="Transferase(Phosphotransferase) domain 1"/>
    <property type="match status" value="1"/>
</dbReference>
<dbReference type="InterPro" id="IPR017441">
    <property type="entry name" value="Protein_kinase_ATP_BS"/>
</dbReference>
<protein>
    <recommendedName>
        <fullName evidence="9">Protein kinase domain-containing protein</fullName>
    </recommendedName>
</protein>
<dbReference type="SUPFAM" id="SSF56112">
    <property type="entry name" value="Protein kinase-like (PK-like)"/>
    <property type="match status" value="1"/>
</dbReference>
<evidence type="ECO:0000256" key="6">
    <source>
        <dbReference type="PROSITE-ProRule" id="PRU10141"/>
    </source>
</evidence>
<keyword evidence="5 6" id="KW-0067">ATP-binding</keyword>
<dbReference type="GO" id="GO:0005737">
    <property type="term" value="C:cytoplasm"/>
    <property type="evidence" value="ECO:0000318"/>
    <property type="project" value="GO_Central"/>
</dbReference>
<evidence type="ECO:0000256" key="5">
    <source>
        <dbReference type="ARBA" id="ARBA00022840"/>
    </source>
</evidence>
<dbReference type="VEuPathDB" id="AmoebaDB:DICPUDRAFT_49032"/>
<dbReference type="OMA" id="YLETCCG"/>
<dbReference type="EMBL" id="GL871150">
    <property type="protein sequence ID" value="EGC33260.1"/>
    <property type="molecule type" value="Genomic_DNA"/>
</dbReference>
<dbReference type="KEGG" id="dpp:DICPUDRAFT_49032"/>
<dbReference type="FunFam" id="1.10.510.10:FF:000868">
    <property type="entry name" value="Myosin light chain kinase, putative"/>
    <property type="match status" value="1"/>
</dbReference>
<accession>F0ZS19</accession>
<dbReference type="STRING" id="5786.F0ZS19"/>
<dbReference type="FunFam" id="3.30.200.20:FF:000003">
    <property type="entry name" value="Non-specific serine/threonine protein kinase"/>
    <property type="match status" value="1"/>
</dbReference>
<dbReference type="SMART" id="SM00220">
    <property type="entry name" value="S_TKc"/>
    <property type="match status" value="1"/>
</dbReference>
<proteinExistence type="inferred from homology"/>
<evidence type="ECO:0000256" key="4">
    <source>
        <dbReference type="ARBA" id="ARBA00022777"/>
    </source>
</evidence>
<dbReference type="PIRSF" id="PIRSF000654">
    <property type="entry name" value="Integrin-linked_kinase"/>
    <property type="match status" value="1"/>
</dbReference>
<evidence type="ECO:0000313" key="10">
    <source>
        <dbReference type="EMBL" id="EGC33260.1"/>
    </source>
</evidence>
<feature type="region of interest" description="Disordered" evidence="8">
    <location>
        <begin position="1"/>
        <end position="25"/>
    </location>
</feature>
<dbReference type="GO" id="GO:0007165">
    <property type="term" value="P:signal transduction"/>
    <property type="evidence" value="ECO:0000318"/>
    <property type="project" value="GO_Central"/>
</dbReference>
<dbReference type="InterPro" id="IPR011009">
    <property type="entry name" value="Kinase-like_dom_sf"/>
</dbReference>
<evidence type="ECO:0000313" key="11">
    <source>
        <dbReference type="Proteomes" id="UP000001064"/>
    </source>
</evidence>
<dbReference type="PROSITE" id="PS00108">
    <property type="entry name" value="PROTEIN_KINASE_ST"/>
    <property type="match status" value="1"/>
</dbReference>
<gene>
    <name evidence="10" type="ORF">DICPUDRAFT_49032</name>
</gene>
<dbReference type="InParanoid" id="F0ZS19"/>
<dbReference type="CDD" id="cd05117">
    <property type="entry name" value="STKc_CAMK"/>
    <property type="match status" value="1"/>
</dbReference>
<name>F0ZS19_DICPU</name>
<feature type="domain" description="Protein kinase" evidence="9">
    <location>
        <begin position="37"/>
        <end position="289"/>
    </location>
</feature>
<keyword evidence="11" id="KW-1185">Reference proteome</keyword>
<comment type="similarity">
    <text evidence="7">Belongs to the protein kinase superfamily.</text>
</comment>
<dbReference type="PANTHER" id="PTHR24347">
    <property type="entry name" value="SERINE/THREONINE-PROTEIN KINASE"/>
    <property type="match status" value="1"/>
</dbReference>
<dbReference type="GeneID" id="10504575"/>
<evidence type="ECO:0000256" key="1">
    <source>
        <dbReference type="ARBA" id="ARBA00022527"/>
    </source>
</evidence>
<dbReference type="AlphaFoldDB" id="F0ZS19"/>
<keyword evidence="2" id="KW-0808">Transferase</keyword>
<dbReference type="RefSeq" id="XP_003290207.1">
    <property type="nucleotide sequence ID" value="XM_003290159.1"/>
</dbReference>
<dbReference type="Pfam" id="PF00069">
    <property type="entry name" value="Pkinase"/>
    <property type="match status" value="1"/>
</dbReference>
<dbReference type="InterPro" id="IPR008271">
    <property type="entry name" value="Ser/Thr_kinase_AS"/>
</dbReference>
<dbReference type="Proteomes" id="UP000001064">
    <property type="component" value="Unassembled WGS sequence"/>
</dbReference>
<organism evidence="10 11">
    <name type="scientific">Dictyostelium purpureum</name>
    <name type="common">Slime mold</name>
    <dbReference type="NCBI Taxonomy" id="5786"/>
    <lineage>
        <taxon>Eukaryota</taxon>
        <taxon>Amoebozoa</taxon>
        <taxon>Evosea</taxon>
        <taxon>Eumycetozoa</taxon>
        <taxon>Dictyostelia</taxon>
        <taxon>Dictyosteliales</taxon>
        <taxon>Dictyosteliaceae</taxon>
        <taxon>Dictyostelium</taxon>
    </lineage>
</organism>
<dbReference type="eggNOG" id="KOG0032">
    <property type="taxonomic scope" value="Eukaryota"/>
</dbReference>
<dbReference type="OrthoDB" id="40902at2759"/>
<dbReference type="InterPro" id="IPR000719">
    <property type="entry name" value="Prot_kinase_dom"/>
</dbReference>
<evidence type="ECO:0000259" key="9">
    <source>
        <dbReference type="PROSITE" id="PS50011"/>
    </source>
</evidence>
<feature type="compositionally biased region" description="Acidic residues" evidence="8">
    <location>
        <begin position="7"/>
        <end position="25"/>
    </location>
</feature>
<keyword evidence="1 7" id="KW-0723">Serine/threonine-protein kinase</keyword>
<dbReference type="GO" id="GO:0005524">
    <property type="term" value="F:ATP binding"/>
    <property type="evidence" value="ECO:0007669"/>
    <property type="project" value="UniProtKB-UniRule"/>
</dbReference>
<evidence type="ECO:0000256" key="3">
    <source>
        <dbReference type="ARBA" id="ARBA00022741"/>
    </source>
</evidence>